<dbReference type="InterPro" id="IPR052184">
    <property type="entry name" value="SDR_enzymes"/>
</dbReference>
<evidence type="ECO:0000256" key="1">
    <source>
        <dbReference type="RuleBase" id="RU000363"/>
    </source>
</evidence>
<sequence length="233" mass="24783">MDSIVLVTGAARGLGLEMCRQLLAEGRMVVAAPRKAGEPELERLSEESGGRLHIVPMDVGDEDSIRSAAGRIAGLVDRIDILINNAGVYPKIGTVSSGIDSAEMIRAFRINTLGPMHVVTALLPLLRKGKDRKLAQITSKMGSIDDNTSGGSYAYRVSKAALNMAVKNLAHEFGPEGFIALTIHPGWVQTRMGTDAAPLDLGPGVADILKTIEEATESDNGTFIGPGQERLPW</sequence>
<protein>
    <submittedName>
        <fullName evidence="2">SDR family oxidoreductase</fullName>
    </submittedName>
</protein>
<comment type="similarity">
    <text evidence="1">Belongs to the short-chain dehydrogenases/reductases (SDR) family.</text>
</comment>
<dbReference type="EMBL" id="JACXWD010000004">
    <property type="protein sequence ID" value="MBD3866933.1"/>
    <property type="molecule type" value="Genomic_DNA"/>
</dbReference>
<reference evidence="2 3" key="1">
    <citation type="submission" date="2020-08" db="EMBL/GenBank/DDBJ databases">
        <title>Acidobacteriota in marine sediments use diverse sulfur dissimilation pathways.</title>
        <authorList>
            <person name="Wasmund K."/>
        </authorList>
    </citation>
    <scope>NUCLEOTIDE SEQUENCE [LARGE SCALE GENOMIC DNA]</scope>
    <source>
        <strain evidence="2">MAG AM4</strain>
    </source>
</reference>
<name>A0A8J6XSD0_9BACT</name>
<dbReference type="Gene3D" id="3.40.50.720">
    <property type="entry name" value="NAD(P)-binding Rossmann-like Domain"/>
    <property type="match status" value="1"/>
</dbReference>
<dbReference type="PANTHER" id="PTHR45458:SF1">
    <property type="entry name" value="SHORT CHAIN DEHYDROGENASE"/>
    <property type="match status" value="1"/>
</dbReference>
<evidence type="ECO:0000313" key="3">
    <source>
        <dbReference type="Proteomes" id="UP000648239"/>
    </source>
</evidence>
<dbReference type="Pfam" id="PF00106">
    <property type="entry name" value="adh_short"/>
    <property type="match status" value="1"/>
</dbReference>
<dbReference type="InterPro" id="IPR002347">
    <property type="entry name" value="SDR_fam"/>
</dbReference>
<dbReference type="PRINTS" id="PR00080">
    <property type="entry name" value="SDRFAMILY"/>
</dbReference>
<dbReference type="Proteomes" id="UP000648239">
    <property type="component" value="Unassembled WGS sequence"/>
</dbReference>
<dbReference type="AlphaFoldDB" id="A0A8J6XSD0"/>
<accession>A0A8J6XSD0</accession>
<evidence type="ECO:0000313" key="2">
    <source>
        <dbReference type="EMBL" id="MBD3866933.1"/>
    </source>
</evidence>
<proteinExistence type="inferred from homology"/>
<dbReference type="SUPFAM" id="SSF51735">
    <property type="entry name" value="NAD(P)-binding Rossmann-fold domains"/>
    <property type="match status" value="1"/>
</dbReference>
<dbReference type="CDD" id="cd05325">
    <property type="entry name" value="carb_red_sniffer_like_SDR_c"/>
    <property type="match status" value="1"/>
</dbReference>
<dbReference type="PANTHER" id="PTHR45458">
    <property type="entry name" value="SHORT-CHAIN DEHYDROGENASE/REDUCTASE SDR"/>
    <property type="match status" value="1"/>
</dbReference>
<dbReference type="InterPro" id="IPR036291">
    <property type="entry name" value="NAD(P)-bd_dom_sf"/>
</dbReference>
<dbReference type="PRINTS" id="PR00081">
    <property type="entry name" value="GDHRDH"/>
</dbReference>
<comment type="caution">
    <text evidence="2">The sequence shown here is derived from an EMBL/GenBank/DDBJ whole genome shotgun (WGS) entry which is preliminary data.</text>
</comment>
<dbReference type="GO" id="GO:0016616">
    <property type="term" value="F:oxidoreductase activity, acting on the CH-OH group of donors, NAD or NADP as acceptor"/>
    <property type="evidence" value="ECO:0007669"/>
    <property type="project" value="TreeGrafter"/>
</dbReference>
<organism evidence="2 3">
    <name type="scientific">Candidatus Polarisedimenticola svalbardensis</name>
    <dbReference type="NCBI Taxonomy" id="2886004"/>
    <lineage>
        <taxon>Bacteria</taxon>
        <taxon>Pseudomonadati</taxon>
        <taxon>Acidobacteriota</taxon>
        <taxon>Candidatus Polarisedimenticolia</taxon>
        <taxon>Candidatus Polarisedimenticolales</taxon>
        <taxon>Candidatus Polarisedimenticolaceae</taxon>
        <taxon>Candidatus Polarisedimenticola</taxon>
    </lineage>
</organism>
<gene>
    <name evidence="2" type="ORF">IFK94_02320</name>
</gene>